<gene>
    <name evidence="9" type="ORF">AV274_1240</name>
</gene>
<keyword evidence="3" id="KW-0227">DNA damage</keyword>
<evidence type="ECO:0000313" key="9">
    <source>
        <dbReference type="EMBL" id="OAO17034.1"/>
    </source>
</evidence>
<accession>A0A196SMB4</accession>
<dbReference type="Gene3D" id="3.60.15.10">
    <property type="entry name" value="Ribonuclease Z/Hydroxyacylglutathione hydrolase-like"/>
    <property type="match status" value="1"/>
</dbReference>
<dbReference type="AlphaFoldDB" id="A0A196SMB4"/>
<evidence type="ECO:0000313" key="10">
    <source>
        <dbReference type="Proteomes" id="UP000078348"/>
    </source>
</evidence>
<name>A0A196SMB4_BLAHN</name>
<organism evidence="9 10">
    <name type="scientific">Blastocystis sp. subtype 1 (strain ATCC 50177 / NandII)</name>
    <dbReference type="NCBI Taxonomy" id="478820"/>
    <lineage>
        <taxon>Eukaryota</taxon>
        <taxon>Sar</taxon>
        <taxon>Stramenopiles</taxon>
        <taxon>Bigyra</taxon>
        <taxon>Opalozoa</taxon>
        <taxon>Opalinata</taxon>
        <taxon>Blastocystidae</taxon>
        <taxon>Blastocystis</taxon>
    </lineage>
</organism>
<comment type="caution">
    <text evidence="9">The sequence shown here is derived from an EMBL/GenBank/DDBJ whole genome shotgun (WGS) entry which is preliminary data.</text>
</comment>
<keyword evidence="7" id="KW-0812">Transmembrane</keyword>
<evidence type="ECO:0000256" key="7">
    <source>
        <dbReference type="SAM" id="Phobius"/>
    </source>
</evidence>
<keyword evidence="7" id="KW-0472">Membrane</keyword>
<keyword evidence="5" id="KW-0539">Nucleus</keyword>
<dbReference type="PANTHER" id="PTHR23240:SF6">
    <property type="entry name" value="DNA CROSS-LINK REPAIR 1A PROTEIN"/>
    <property type="match status" value="1"/>
</dbReference>
<evidence type="ECO:0000259" key="8">
    <source>
        <dbReference type="Pfam" id="PF07522"/>
    </source>
</evidence>
<dbReference type="OrthoDB" id="262529at2759"/>
<proteinExistence type="inferred from homology"/>
<dbReference type="GO" id="GO:0036297">
    <property type="term" value="P:interstrand cross-link repair"/>
    <property type="evidence" value="ECO:0007669"/>
    <property type="project" value="TreeGrafter"/>
</dbReference>
<reference evidence="9 10" key="1">
    <citation type="submission" date="2016-05" db="EMBL/GenBank/DDBJ databases">
        <title>Nuclear genome of Blastocystis sp. subtype 1 NandII.</title>
        <authorList>
            <person name="Gentekaki E."/>
            <person name="Curtis B."/>
            <person name="Stairs C."/>
            <person name="Eme L."/>
            <person name="Herman E."/>
            <person name="Klimes V."/>
            <person name="Arias M.C."/>
            <person name="Elias M."/>
            <person name="Hilliou F."/>
            <person name="Klute M."/>
            <person name="Malik S.-B."/>
            <person name="Pightling A."/>
            <person name="Rachubinski R."/>
            <person name="Salas D."/>
            <person name="Schlacht A."/>
            <person name="Suga H."/>
            <person name="Archibald J."/>
            <person name="Ball S.G."/>
            <person name="Clark G."/>
            <person name="Dacks J."/>
            <person name="Van Der Giezen M."/>
            <person name="Tsaousis A."/>
            <person name="Roger A."/>
        </authorList>
    </citation>
    <scope>NUCLEOTIDE SEQUENCE [LARGE SCALE GENOMIC DNA]</scope>
    <source>
        <strain evidence="10">ATCC 50177 / NandII</strain>
    </source>
</reference>
<evidence type="ECO:0000256" key="1">
    <source>
        <dbReference type="ARBA" id="ARBA00004123"/>
    </source>
</evidence>
<protein>
    <submittedName>
        <fullName evidence="9">DNA cross-link repair protein</fullName>
    </submittedName>
</protein>
<comment type="similarity">
    <text evidence="2">Belongs to the DNA repair metallo-beta-lactamase (DRMBL) family.</text>
</comment>
<dbReference type="InterPro" id="IPR011084">
    <property type="entry name" value="DRMBL"/>
</dbReference>
<keyword evidence="4" id="KW-0234">DNA repair</keyword>
<dbReference type="STRING" id="478820.A0A196SMB4"/>
<evidence type="ECO:0000256" key="2">
    <source>
        <dbReference type="ARBA" id="ARBA00010304"/>
    </source>
</evidence>
<dbReference type="EMBL" id="LXWW01000048">
    <property type="protein sequence ID" value="OAO17034.1"/>
    <property type="molecule type" value="Genomic_DNA"/>
</dbReference>
<dbReference type="PANTHER" id="PTHR23240">
    <property type="entry name" value="DNA CROSS-LINK REPAIR PROTEIN PSO2/SNM1-RELATED"/>
    <property type="match status" value="1"/>
</dbReference>
<comment type="subcellular location">
    <subcellularLocation>
        <location evidence="1">Nucleus</location>
    </subcellularLocation>
</comment>
<keyword evidence="10" id="KW-1185">Reference proteome</keyword>
<dbReference type="GO" id="GO:0005634">
    <property type="term" value="C:nucleus"/>
    <property type="evidence" value="ECO:0007669"/>
    <property type="project" value="UniProtKB-SubCell"/>
</dbReference>
<feature type="compositionally biased region" description="Basic and acidic residues" evidence="6">
    <location>
        <begin position="242"/>
        <end position="262"/>
    </location>
</feature>
<dbReference type="Proteomes" id="UP000078348">
    <property type="component" value="Unassembled WGS sequence"/>
</dbReference>
<dbReference type="GO" id="GO:0003684">
    <property type="term" value="F:damaged DNA binding"/>
    <property type="evidence" value="ECO:0007669"/>
    <property type="project" value="TreeGrafter"/>
</dbReference>
<evidence type="ECO:0000256" key="3">
    <source>
        <dbReference type="ARBA" id="ARBA00022763"/>
    </source>
</evidence>
<feature type="region of interest" description="Disordered" evidence="6">
    <location>
        <begin position="242"/>
        <end position="273"/>
    </location>
</feature>
<evidence type="ECO:0000256" key="4">
    <source>
        <dbReference type="ARBA" id="ARBA00023204"/>
    </source>
</evidence>
<evidence type="ECO:0000256" key="5">
    <source>
        <dbReference type="ARBA" id="ARBA00023242"/>
    </source>
</evidence>
<dbReference type="GO" id="GO:0035312">
    <property type="term" value="F:5'-3' DNA exonuclease activity"/>
    <property type="evidence" value="ECO:0007669"/>
    <property type="project" value="TreeGrafter"/>
</dbReference>
<evidence type="ECO:0000256" key="6">
    <source>
        <dbReference type="SAM" id="MobiDB-lite"/>
    </source>
</evidence>
<feature type="domain" description="DNA repair metallo-beta-lactamase" evidence="8">
    <location>
        <begin position="576"/>
        <end position="671"/>
    </location>
</feature>
<keyword evidence="7" id="KW-1133">Transmembrane helix</keyword>
<dbReference type="InterPro" id="IPR036866">
    <property type="entry name" value="RibonucZ/Hydroxyglut_hydro"/>
</dbReference>
<dbReference type="GO" id="GO:0006303">
    <property type="term" value="P:double-strand break repair via nonhomologous end joining"/>
    <property type="evidence" value="ECO:0007669"/>
    <property type="project" value="TreeGrafter"/>
</dbReference>
<dbReference type="Pfam" id="PF07522">
    <property type="entry name" value="DRMBL"/>
    <property type="match status" value="1"/>
</dbReference>
<sequence length="703" mass="80233">MLPITRRFFTTATVQQTEKATAEVAAKLQKEFSEHCAAVMKMRGHKKFAMNTVKEKNGHSMTYDFSYGWPCRYYCKCNLSTEKVSKEAMLAFEKESQLAGAVPRHCVYISKGSFEGNPVDFKALFIDAKQLAKMEGEKSQRYTRETKVICFIILSMSYLAWTFFSEKNPQRRRLVERYHRYVLKDGKTAADIYPPKGAKEVKPAMKPVEEEKPVEEVKAAEEVKPVEEVKVEEKPAEEVKVVEEEKPVVEEEKPVEEEKAAEEATPESTSHTLFEKDNFHGTWSHSYFLSHFHSDHLSGLGKRFNKGVIYATRTTCNLVARNYGLAETYLHPLTVGTPCFFTNCATDELPAVRQWIQRQFALPSLSAEQVVLTPDASSDPARRVVCAVDVLDANHCPGSCMFLFSLFDWGCISSSVSLHDNLTSMPMANASTSMTESTSLITAPTRMTAVKPFSTTLYTGDFRFLPSMLETPALRPFCDEGAAVLDRLEFDNTYSNKTYCHPPQSVVVATAVHILTKYWKQMIEQHSDRIRVYFGSYKIGKENLWLEVAKQFHRRVYVDPDRYGNLQCFEDFETEVKDYVTTDPESTPFRVSGMVSIHYVIQKGWNREVDQVLLFQPTGWVYEQLKDRKPPEEAGVCNYQFSRSGNVICYGLPYSEHSSFEELREFLKRVHYREYRFVAESGPGDLFGSKGGKQGLMDGFFVK</sequence>
<dbReference type="SUPFAM" id="SSF56281">
    <property type="entry name" value="Metallo-hydrolase/oxidoreductase"/>
    <property type="match status" value="1"/>
</dbReference>
<feature type="transmembrane region" description="Helical" evidence="7">
    <location>
        <begin position="148"/>
        <end position="164"/>
    </location>
</feature>